<dbReference type="AlphaFoldDB" id="A0A7D5KYE8"/>
<sequence>MSDYEQPGERGNVQCDVDEFIRQVNPPPRDVLDMEFVYEALAHSRRRYLIYSLLSSTRWSLDDLATKLVAWERDSSEAEVAPLHRDEMYVSLFHVHIPKLVELDILAFEAGDEEVIRAAENVPQVLAVLEGAGASLDAAQELHARQDDSEE</sequence>
<dbReference type="KEGG" id="halg:HUG10_19595"/>
<dbReference type="RefSeq" id="WP_179171392.1">
    <property type="nucleotide sequence ID" value="NZ_CP058531.1"/>
</dbReference>
<dbReference type="GeneID" id="56031086"/>
<dbReference type="OrthoDB" id="308429at2157"/>
<organism evidence="2 3">
    <name type="scientific">Halorarum halophilum</name>
    <dbReference type="NCBI Taxonomy" id="2743090"/>
    <lineage>
        <taxon>Archaea</taxon>
        <taxon>Methanobacteriati</taxon>
        <taxon>Methanobacteriota</taxon>
        <taxon>Stenosarchaea group</taxon>
        <taxon>Halobacteria</taxon>
        <taxon>Halobacteriales</taxon>
        <taxon>Haloferacaceae</taxon>
        <taxon>Halorarum</taxon>
    </lineage>
</organism>
<protein>
    <recommendedName>
        <fullName evidence="1">DUF7344 domain-containing protein</fullName>
    </recommendedName>
</protein>
<keyword evidence="3" id="KW-1185">Reference proteome</keyword>
<dbReference type="EMBL" id="CP058531">
    <property type="protein sequence ID" value="QLG29818.1"/>
    <property type="molecule type" value="Genomic_DNA"/>
</dbReference>
<evidence type="ECO:0000259" key="1">
    <source>
        <dbReference type="Pfam" id="PF24035"/>
    </source>
</evidence>
<evidence type="ECO:0000313" key="2">
    <source>
        <dbReference type="EMBL" id="QLG29818.1"/>
    </source>
</evidence>
<evidence type="ECO:0000313" key="3">
    <source>
        <dbReference type="Proteomes" id="UP000509750"/>
    </source>
</evidence>
<dbReference type="Pfam" id="PF24035">
    <property type="entry name" value="DUF7344"/>
    <property type="match status" value="1"/>
</dbReference>
<accession>A0A7D5KYE8</accession>
<feature type="domain" description="DUF7344" evidence="1">
    <location>
        <begin position="38"/>
        <end position="115"/>
    </location>
</feature>
<dbReference type="InterPro" id="IPR055768">
    <property type="entry name" value="DUF7344"/>
</dbReference>
<reference evidence="2 3" key="1">
    <citation type="submission" date="2020-07" db="EMBL/GenBank/DDBJ databases">
        <title>Gai3-2, isolated from salt lake.</title>
        <authorList>
            <person name="Cui H."/>
            <person name="Shi X."/>
        </authorList>
    </citation>
    <scope>NUCLEOTIDE SEQUENCE [LARGE SCALE GENOMIC DNA]</scope>
    <source>
        <strain evidence="2 3">Gai3-2</strain>
        <plasmid evidence="2 3">unnamed2</plasmid>
    </source>
</reference>
<geneLocation type="plasmid" evidence="2 3">
    <name>unnamed2</name>
</geneLocation>
<gene>
    <name evidence="2" type="ORF">HUG10_19595</name>
</gene>
<keyword evidence="2" id="KW-0614">Plasmid</keyword>
<dbReference type="Proteomes" id="UP000509750">
    <property type="component" value="Plasmid unnamed2"/>
</dbReference>
<proteinExistence type="predicted"/>
<name>A0A7D5KYE8_9EURY</name>